<evidence type="ECO:0000313" key="11">
    <source>
        <dbReference type="EMBL" id="MCD5313238.1"/>
    </source>
</evidence>
<dbReference type="InterPro" id="IPR036412">
    <property type="entry name" value="HAD-like_sf"/>
</dbReference>
<evidence type="ECO:0000256" key="2">
    <source>
        <dbReference type="ARBA" id="ARBA00022490"/>
    </source>
</evidence>
<evidence type="ECO:0000256" key="10">
    <source>
        <dbReference type="PIRSR" id="PIRSR004682-4"/>
    </source>
</evidence>
<dbReference type="PIRSF" id="PIRSF004682">
    <property type="entry name" value="GmhB"/>
    <property type="match status" value="1"/>
</dbReference>
<evidence type="ECO:0000256" key="5">
    <source>
        <dbReference type="ARBA" id="ARBA00023277"/>
    </source>
</evidence>
<comment type="caution">
    <text evidence="11">The sequence shown here is derived from an EMBL/GenBank/DDBJ whole genome shotgun (WGS) entry which is preliminary data.</text>
</comment>
<dbReference type="AlphaFoldDB" id="A0A9X1NFL7"/>
<evidence type="ECO:0000313" key="12">
    <source>
        <dbReference type="Proteomes" id="UP001138997"/>
    </source>
</evidence>
<feature type="binding site" evidence="10">
    <location>
        <position position="118"/>
    </location>
    <ligand>
        <name>Mg(2+)</name>
        <dbReference type="ChEBI" id="CHEBI:18420"/>
    </ligand>
</feature>
<gene>
    <name evidence="11" type="ORF">LR394_20230</name>
</gene>
<feature type="site" description="Stabilizes the phosphoryl group" evidence="9">
    <location>
        <position position="93"/>
    </location>
</feature>
<organism evidence="11 12">
    <name type="scientific">Kineosporia babensis</name>
    <dbReference type="NCBI Taxonomy" id="499548"/>
    <lineage>
        <taxon>Bacteria</taxon>
        <taxon>Bacillati</taxon>
        <taxon>Actinomycetota</taxon>
        <taxon>Actinomycetes</taxon>
        <taxon>Kineosporiales</taxon>
        <taxon>Kineosporiaceae</taxon>
        <taxon>Kineosporia</taxon>
    </lineage>
</organism>
<dbReference type="GO" id="GO:0005737">
    <property type="term" value="C:cytoplasm"/>
    <property type="evidence" value="ECO:0007669"/>
    <property type="project" value="UniProtKB-SubCell"/>
</dbReference>
<feature type="binding site" evidence="10">
    <location>
        <position position="83"/>
    </location>
    <ligand>
        <name>Zn(2+)</name>
        <dbReference type="ChEBI" id="CHEBI:29105"/>
    </ligand>
</feature>
<keyword evidence="12" id="KW-1185">Reference proteome</keyword>
<dbReference type="Gene3D" id="3.40.50.1000">
    <property type="entry name" value="HAD superfamily/HAD-like"/>
    <property type="match status" value="1"/>
</dbReference>
<keyword evidence="5 7" id="KW-0119">Carbohydrate metabolism</keyword>
<keyword evidence="4 7" id="KW-0378">Hydrolase</keyword>
<name>A0A9X1NFL7_9ACTN</name>
<dbReference type="GO" id="GO:0016791">
    <property type="term" value="F:phosphatase activity"/>
    <property type="evidence" value="ECO:0007669"/>
    <property type="project" value="InterPro"/>
</dbReference>
<dbReference type="Pfam" id="PF00702">
    <property type="entry name" value="Hydrolase"/>
    <property type="match status" value="1"/>
</dbReference>
<reference evidence="11" key="1">
    <citation type="submission" date="2021-11" db="EMBL/GenBank/DDBJ databases">
        <title>Streptomyces corallinus and Kineosporia corallina sp. nov., two new coral-derived marine actinobacteria.</title>
        <authorList>
            <person name="Buangrab K."/>
            <person name="Sutthacheep M."/>
            <person name="Yeemin T."/>
            <person name="Harunari E."/>
            <person name="Igarashi Y."/>
            <person name="Sripreechasak P."/>
            <person name="Kanchanasin P."/>
            <person name="Tanasupawat S."/>
            <person name="Phongsopitanun W."/>
        </authorList>
    </citation>
    <scope>NUCLEOTIDE SEQUENCE</scope>
    <source>
        <strain evidence="11">JCM 31032</strain>
    </source>
</reference>
<comment type="subcellular location">
    <subcellularLocation>
        <location evidence="1 7">Cytoplasm</location>
    </subcellularLocation>
</comment>
<feature type="binding site" evidence="10">
    <location>
        <position position="91"/>
    </location>
    <ligand>
        <name>Zn(2+)</name>
        <dbReference type="ChEBI" id="CHEBI:29105"/>
    </ligand>
</feature>
<evidence type="ECO:0000256" key="6">
    <source>
        <dbReference type="ARBA" id="ARBA00031828"/>
    </source>
</evidence>
<dbReference type="Proteomes" id="UP001138997">
    <property type="component" value="Unassembled WGS sequence"/>
</dbReference>
<evidence type="ECO:0000256" key="8">
    <source>
        <dbReference type="PIRSR" id="PIRSR004682-1"/>
    </source>
</evidence>
<dbReference type="PANTHER" id="PTHR42891">
    <property type="entry name" value="D-GLYCERO-BETA-D-MANNO-HEPTOSE-1,7-BISPHOSPHATE 7-PHOSPHATASE"/>
    <property type="match status" value="1"/>
</dbReference>
<keyword evidence="3 10" id="KW-0479">Metal-binding</keyword>
<feature type="active site" description="Nucleophile" evidence="8">
    <location>
        <position position="4"/>
    </location>
</feature>
<dbReference type="NCBIfam" id="TIGR01662">
    <property type="entry name" value="HAD-SF-IIIA"/>
    <property type="match status" value="1"/>
</dbReference>
<dbReference type="EC" id="3.1.3.-" evidence="7"/>
<dbReference type="InterPro" id="IPR006549">
    <property type="entry name" value="HAD-SF_hydro_IIIA"/>
</dbReference>
<dbReference type="EMBL" id="JAJOMB010000011">
    <property type="protein sequence ID" value="MCD5313238.1"/>
    <property type="molecule type" value="Genomic_DNA"/>
</dbReference>
<dbReference type="NCBIfam" id="TIGR01509">
    <property type="entry name" value="HAD-SF-IA-v3"/>
    <property type="match status" value="1"/>
</dbReference>
<evidence type="ECO:0000256" key="3">
    <source>
        <dbReference type="ARBA" id="ARBA00022723"/>
    </source>
</evidence>
<comment type="cofactor">
    <cofactor evidence="10">
        <name>Zn(2+)</name>
        <dbReference type="ChEBI" id="CHEBI:29105"/>
    </cofactor>
</comment>
<sequence length="159" mass="16929">MLFDRDGTLVKDVPYNGDPDLVDPMPGAAACIAALRRSGLKLGVVTNQSAVGRGMISYEQMEIVNMRIERLIGVFDTWKVCPHAPWDGCDCRKPAPRLIQAAATTLRVEPAECLVVGDNLSDLQAAQAAGACGVLLGESADHPSIKALEELMSPALTQV</sequence>
<proteinExistence type="inferred from homology"/>
<evidence type="ECO:0000256" key="4">
    <source>
        <dbReference type="ARBA" id="ARBA00022801"/>
    </source>
</evidence>
<feature type="active site" description="Proton donor" evidence="8">
    <location>
        <position position="6"/>
    </location>
</feature>
<keyword evidence="10" id="KW-0862">Zinc</keyword>
<dbReference type="NCBIfam" id="TIGR01656">
    <property type="entry name" value="Histidinol-ppas"/>
    <property type="match status" value="1"/>
</dbReference>
<evidence type="ECO:0000256" key="9">
    <source>
        <dbReference type="PIRSR" id="PIRSR004682-3"/>
    </source>
</evidence>
<dbReference type="InterPro" id="IPR006439">
    <property type="entry name" value="HAD-SF_hydro_IA"/>
</dbReference>
<comment type="cofactor">
    <cofactor evidence="10">
        <name>Mg(2+)</name>
        <dbReference type="ChEBI" id="CHEBI:18420"/>
    </cofactor>
</comment>
<feature type="binding site" evidence="10">
    <location>
        <position position="81"/>
    </location>
    <ligand>
        <name>Zn(2+)</name>
        <dbReference type="ChEBI" id="CHEBI:29105"/>
    </ligand>
</feature>
<keyword evidence="10" id="KW-0460">Magnesium</keyword>
<evidence type="ECO:0000256" key="1">
    <source>
        <dbReference type="ARBA" id="ARBA00004496"/>
    </source>
</evidence>
<dbReference type="PANTHER" id="PTHR42891:SF1">
    <property type="entry name" value="D-GLYCERO-BETA-D-MANNO-HEPTOSE-1,7-BISPHOSPHATE 7-PHOSPHATASE"/>
    <property type="match status" value="1"/>
</dbReference>
<evidence type="ECO:0000256" key="7">
    <source>
        <dbReference type="PIRNR" id="PIRNR004682"/>
    </source>
</evidence>
<feature type="binding site" evidence="10">
    <location>
        <position position="89"/>
    </location>
    <ligand>
        <name>Zn(2+)</name>
        <dbReference type="ChEBI" id="CHEBI:29105"/>
    </ligand>
</feature>
<protein>
    <recommendedName>
        <fullName evidence="6 7">D,D-heptose 1,7-bisphosphate phosphatase</fullName>
        <ecNumber evidence="7">3.1.3.-</ecNumber>
    </recommendedName>
</protein>
<dbReference type="SUPFAM" id="SSF56784">
    <property type="entry name" value="HAD-like"/>
    <property type="match status" value="1"/>
</dbReference>
<feature type="binding site" evidence="10">
    <location>
        <position position="4"/>
    </location>
    <ligand>
        <name>Mg(2+)</name>
        <dbReference type="ChEBI" id="CHEBI:18420"/>
    </ligand>
</feature>
<dbReference type="RefSeq" id="WP_231444246.1">
    <property type="nucleotide sequence ID" value="NZ_JAJOMB010000011.1"/>
</dbReference>
<feature type="binding site" evidence="10">
    <location>
        <position position="6"/>
    </location>
    <ligand>
        <name>Mg(2+)</name>
        <dbReference type="ChEBI" id="CHEBI:18420"/>
    </ligand>
</feature>
<dbReference type="NCBIfam" id="TIGR01549">
    <property type="entry name" value="HAD-SF-IA-v1"/>
    <property type="match status" value="1"/>
</dbReference>
<dbReference type="GO" id="GO:0046872">
    <property type="term" value="F:metal ion binding"/>
    <property type="evidence" value="ECO:0007669"/>
    <property type="project" value="UniProtKB-KW"/>
</dbReference>
<keyword evidence="2 7" id="KW-0963">Cytoplasm</keyword>
<comment type="similarity">
    <text evidence="7">Belongs to the gmhB family.</text>
</comment>
<dbReference type="InterPro" id="IPR004446">
    <property type="entry name" value="Heptose_bisP_phosphatase"/>
</dbReference>
<accession>A0A9X1NFL7</accession>
<feature type="site" description="Contributes to substrate recognition" evidence="9">
    <location>
        <position position="92"/>
    </location>
</feature>
<dbReference type="InterPro" id="IPR023214">
    <property type="entry name" value="HAD_sf"/>
</dbReference>
<feature type="site" description="Stabilizes the phosphoryl group" evidence="9">
    <location>
        <position position="46"/>
    </location>
</feature>
<dbReference type="InterPro" id="IPR006543">
    <property type="entry name" value="Histidinol-phos"/>
</dbReference>
<dbReference type="GO" id="GO:0005975">
    <property type="term" value="P:carbohydrate metabolic process"/>
    <property type="evidence" value="ECO:0007669"/>
    <property type="project" value="InterPro"/>
</dbReference>